<accession>M2Y5C1</accession>
<protein>
    <submittedName>
        <fullName evidence="1">Uncharacterized protein</fullName>
    </submittedName>
</protein>
<dbReference type="Proteomes" id="UP000016933">
    <property type="component" value="Unassembled WGS sequence"/>
</dbReference>
<keyword evidence="2" id="KW-1185">Reference proteome</keyword>
<name>M2Y5C1_DOTSN</name>
<proteinExistence type="predicted"/>
<organism evidence="1 2">
    <name type="scientific">Dothistroma septosporum (strain NZE10 / CBS 128990)</name>
    <name type="common">Red band needle blight fungus</name>
    <name type="synonym">Mycosphaerella pini</name>
    <dbReference type="NCBI Taxonomy" id="675120"/>
    <lineage>
        <taxon>Eukaryota</taxon>
        <taxon>Fungi</taxon>
        <taxon>Dikarya</taxon>
        <taxon>Ascomycota</taxon>
        <taxon>Pezizomycotina</taxon>
        <taxon>Dothideomycetes</taxon>
        <taxon>Dothideomycetidae</taxon>
        <taxon>Mycosphaerellales</taxon>
        <taxon>Mycosphaerellaceae</taxon>
        <taxon>Dothistroma</taxon>
    </lineage>
</organism>
<dbReference type="AlphaFoldDB" id="M2Y5C1"/>
<reference evidence="2" key="1">
    <citation type="journal article" date="2012" name="PLoS Genet.">
        <title>The genomes of the fungal plant pathogens Cladosporium fulvum and Dothistroma septosporum reveal adaptation to different hosts and lifestyles but also signatures of common ancestry.</title>
        <authorList>
            <person name="de Wit P.J.G.M."/>
            <person name="van der Burgt A."/>
            <person name="Oekmen B."/>
            <person name="Stergiopoulos I."/>
            <person name="Abd-Elsalam K.A."/>
            <person name="Aerts A.L."/>
            <person name="Bahkali A.H."/>
            <person name="Beenen H.G."/>
            <person name="Chettri P."/>
            <person name="Cox M.P."/>
            <person name="Datema E."/>
            <person name="de Vries R.P."/>
            <person name="Dhillon B."/>
            <person name="Ganley A.R."/>
            <person name="Griffiths S.A."/>
            <person name="Guo Y."/>
            <person name="Hamelin R.C."/>
            <person name="Henrissat B."/>
            <person name="Kabir M.S."/>
            <person name="Jashni M.K."/>
            <person name="Kema G."/>
            <person name="Klaubauf S."/>
            <person name="Lapidus A."/>
            <person name="Levasseur A."/>
            <person name="Lindquist E."/>
            <person name="Mehrabi R."/>
            <person name="Ohm R.A."/>
            <person name="Owen T.J."/>
            <person name="Salamov A."/>
            <person name="Schwelm A."/>
            <person name="Schijlen E."/>
            <person name="Sun H."/>
            <person name="van den Burg H.A."/>
            <person name="van Ham R.C.H.J."/>
            <person name="Zhang S."/>
            <person name="Goodwin S.B."/>
            <person name="Grigoriev I.V."/>
            <person name="Collemare J."/>
            <person name="Bradshaw R.E."/>
        </authorList>
    </citation>
    <scope>NUCLEOTIDE SEQUENCE [LARGE SCALE GENOMIC DNA]</scope>
    <source>
        <strain evidence="2">NZE10 / CBS 128990</strain>
    </source>
</reference>
<evidence type="ECO:0000313" key="2">
    <source>
        <dbReference type="Proteomes" id="UP000016933"/>
    </source>
</evidence>
<dbReference type="EMBL" id="KB446540">
    <property type="protein sequence ID" value="EME43429.1"/>
    <property type="molecule type" value="Genomic_DNA"/>
</dbReference>
<evidence type="ECO:0000313" key="1">
    <source>
        <dbReference type="EMBL" id="EME43429.1"/>
    </source>
</evidence>
<gene>
    <name evidence="1" type="ORF">DOTSEDRAFT_45362</name>
</gene>
<reference evidence="1 2" key="2">
    <citation type="journal article" date="2012" name="PLoS Pathog.">
        <title>Diverse lifestyles and strategies of plant pathogenesis encoded in the genomes of eighteen Dothideomycetes fungi.</title>
        <authorList>
            <person name="Ohm R.A."/>
            <person name="Feau N."/>
            <person name="Henrissat B."/>
            <person name="Schoch C.L."/>
            <person name="Horwitz B.A."/>
            <person name="Barry K.W."/>
            <person name="Condon B.J."/>
            <person name="Copeland A.C."/>
            <person name="Dhillon B."/>
            <person name="Glaser F."/>
            <person name="Hesse C.N."/>
            <person name="Kosti I."/>
            <person name="LaButti K."/>
            <person name="Lindquist E.A."/>
            <person name="Lucas S."/>
            <person name="Salamov A.A."/>
            <person name="Bradshaw R.E."/>
            <person name="Ciuffetti L."/>
            <person name="Hamelin R.C."/>
            <person name="Kema G.H.J."/>
            <person name="Lawrence C."/>
            <person name="Scott J.A."/>
            <person name="Spatafora J.W."/>
            <person name="Turgeon B.G."/>
            <person name="de Wit P.J.G.M."/>
            <person name="Zhong S."/>
            <person name="Goodwin S.B."/>
            <person name="Grigoriev I.V."/>
        </authorList>
    </citation>
    <scope>NUCLEOTIDE SEQUENCE [LARGE SCALE GENOMIC DNA]</scope>
    <source>
        <strain evidence="2">NZE10 / CBS 128990</strain>
    </source>
</reference>
<sequence>MYSAERPRVRWCGVRDCSSICSQSVSEESRMCLAHMRGRSTDLLCMHVKSLTAGSWGCLQWEISVLLPYGATALILARMYAMVIQAKTHVDNSMCVLTR</sequence>
<dbReference type="HOGENOM" id="CLU_2320341_0_0_1"/>